<dbReference type="GO" id="GO:0005988">
    <property type="term" value="P:lactose metabolic process"/>
    <property type="evidence" value="ECO:0007669"/>
    <property type="project" value="UniProtKB-KW"/>
</dbReference>
<dbReference type="GO" id="GO:0019316">
    <property type="term" value="P:D-allose catabolic process"/>
    <property type="evidence" value="ECO:0007669"/>
    <property type="project" value="TreeGrafter"/>
</dbReference>
<name>A0A5B7T283_9LACO</name>
<gene>
    <name evidence="4" type="primary">lacA</name>
    <name evidence="4" type="ORF">FG051_12665</name>
</gene>
<evidence type="ECO:0000313" key="5">
    <source>
        <dbReference type="Proteomes" id="UP000310673"/>
    </source>
</evidence>
<dbReference type="NCBIfam" id="NF006380">
    <property type="entry name" value="PRK08621.1"/>
    <property type="match status" value="1"/>
</dbReference>
<evidence type="ECO:0000256" key="2">
    <source>
        <dbReference type="ARBA" id="ARBA00022736"/>
    </source>
</evidence>
<dbReference type="KEGG" id="lft:FG051_12665"/>
<dbReference type="Proteomes" id="UP000310673">
    <property type="component" value="Chromosome"/>
</dbReference>
<keyword evidence="3 4" id="KW-0413">Isomerase</keyword>
<dbReference type="SUPFAM" id="SSF89623">
    <property type="entry name" value="Ribose/Galactose isomerase RpiB/AlsB"/>
    <property type="match status" value="1"/>
</dbReference>
<evidence type="ECO:0000256" key="3">
    <source>
        <dbReference type="ARBA" id="ARBA00023235"/>
    </source>
</evidence>
<protein>
    <submittedName>
        <fullName evidence="4">Galactose-6-phosphate isomerase subunit LacA</fullName>
        <ecNumber evidence="4">5.3.1.26</ecNumber>
    </submittedName>
</protein>
<dbReference type="GO" id="GO:0009052">
    <property type="term" value="P:pentose-phosphate shunt, non-oxidative branch"/>
    <property type="evidence" value="ECO:0007669"/>
    <property type="project" value="TreeGrafter"/>
</dbReference>
<sequence length="142" mass="15412">MQVVLGSDKDGFELKEFVKNNLTKQGYDVIDLTPTPAKDFIESSLAVTHKVLESGIKKAIMFDAYGVGSTMASDKVKGMVTANVEEERTGHMTALHNGAKAIAIGSGIVGPQLALSIINRYLKTDYAAGRHQVRLNMLEEMI</sequence>
<dbReference type="EC" id="5.3.1.26" evidence="4"/>
<dbReference type="InterPro" id="IPR036569">
    <property type="entry name" value="RpiB_LacA_LacB_sf"/>
</dbReference>
<comment type="similarity">
    <text evidence="1">Belongs to the LacAB/RpiB family.</text>
</comment>
<evidence type="ECO:0000313" key="4">
    <source>
        <dbReference type="EMBL" id="QCX25893.1"/>
    </source>
</evidence>
<dbReference type="STRING" id="1423818.FC88_GL002347"/>
<dbReference type="PANTHER" id="PTHR30345:SF5">
    <property type="entry name" value="GALACTOSE-6-PHOSPHATE ISOMERASE SUBUNIT LACA"/>
    <property type="match status" value="1"/>
</dbReference>
<evidence type="ECO:0000256" key="1">
    <source>
        <dbReference type="ARBA" id="ARBA00008754"/>
    </source>
</evidence>
<dbReference type="PIRSF" id="PIRSF005384">
    <property type="entry name" value="RpiB_LacA_B"/>
    <property type="match status" value="1"/>
</dbReference>
<dbReference type="AlphaFoldDB" id="A0A5B7T283"/>
<dbReference type="GO" id="GO:0050044">
    <property type="term" value="F:galactose-6-phosphate isomerase activity"/>
    <property type="evidence" value="ECO:0007669"/>
    <property type="project" value="UniProtKB-EC"/>
</dbReference>
<dbReference type="PANTHER" id="PTHR30345">
    <property type="entry name" value="RIBOSE-5-PHOSPHATE ISOMERASE B"/>
    <property type="match status" value="1"/>
</dbReference>
<keyword evidence="2" id="KW-0423">Lactose metabolism</keyword>
<dbReference type="NCBIfam" id="TIGR00689">
    <property type="entry name" value="rpiB_lacA_lacB"/>
    <property type="match status" value="1"/>
</dbReference>
<dbReference type="GO" id="GO:0004751">
    <property type="term" value="F:ribose-5-phosphate isomerase activity"/>
    <property type="evidence" value="ECO:0007669"/>
    <property type="project" value="TreeGrafter"/>
</dbReference>
<dbReference type="Pfam" id="PF02502">
    <property type="entry name" value="LacAB_rpiB"/>
    <property type="match status" value="1"/>
</dbReference>
<reference evidence="4 5" key="1">
    <citation type="submission" date="2019-05" db="EMBL/GenBank/DDBJ databases">
        <title>Genome Sequence of Lactobacillus futsaii Y97, a Potential Probiotic Strain Isolated from the Futsai of Taiwan.</title>
        <authorList>
            <person name="Du X."/>
        </authorList>
    </citation>
    <scope>NUCLEOTIDE SEQUENCE [LARGE SCALE GENOMIC DNA]</scope>
    <source>
        <strain evidence="4 5">Y97</strain>
    </source>
</reference>
<dbReference type="EMBL" id="CP040736">
    <property type="protein sequence ID" value="QCX25893.1"/>
    <property type="molecule type" value="Genomic_DNA"/>
</dbReference>
<dbReference type="Gene3D" id="3.40.1400.10">
    <property type="entry name" value="Sugar-phosphate isomerase, RpiB/LacA/LacB"/>
    <property type="match status" value="1"/>
</dbReference>
<proteinExistence type="inferred from homology"/>
<dbReference type="InterPro" id="IPR003500">
    <property type="entry name" value="RpiB_LacA_LacB"/>
</dbReference>
<accession>A0A5B7T283</accession>
<organism evidence="4 5">
    <name type="scientific">Companilactobacillus futsaii</name>
    <dbReference type="NCBI Taxonomy" id="938155"/>
    <lineage>
        <taxon>Bacteria</taxon>
        <taxon>Bacillati</taxon>
        <taxon>Bacillota</taxon>
        <taxon>Bacilli</taxon>
        <taxon>Lactobacillales</taxon>
        <taxon>Lactobacillaceae</taxon>
        <taxon>Companilactobacillus</taxon>
    </lineage>
</organism>
<dbReference type="RefSeq" id="WP_057813448.1">
    <property type="nucleotide sequence ID" value="NZ_CP040736.1"/>
</dbReference>